<evidence type="ECO:0000313" key="1">
    <source>
        <dbReference type="EMBL" id="KAI8028048.1"/>
    </source>
</evidence>
<protein>
    <submittedName>
        <fullName evidence="1">Uncharacterized protein</fullName>
    </submittedName>
</protein>
<proteinExistence type="predicted"/>
<organism evidence="1 2">
    <name type="scientific">Camellia lanceoleosa</name>
    <dbReference type="NCBI Taxonomy" id="1840588"/>
    <lineage>
        <taxon>Eukaryota</taxon>
        <taxon>Viridiplantae</taxon>
        <taxon>Streptophyta</taxon>
        <taxon>Embryophyta</taxon>
        <taxon>Tracheophyta</taxon>
        <taxon>Spermatophyta</taxon>
        <taxon>Magnoliopsida</taxon>
        <taxon>eudicotyledons</taxon>
        <taxon>Gunneridae</taxon>
        <taxon>Pentapetalae</taxon>
        <taxon>asterids</taxon>
        <taxon>Ericales</taxon>
        <taxon>Theaceae</taxon>
        <taxon>Camellia</taxon>
    </lineage>
</organism>
<name>A0ACC0ISI2_9ERIC</name>
<gene>
    <name evidence="1" type="ORF">LOK49_LG02G02520</name>
</gene>
<evidence type="ECO:0000313" key="2">
    <source>
        <dbReference type="Proteomes" id="UP001060215"/>
    </source>
</evidence>
<dbReference type="EMBL" id="CM045760">
    <property type="protein sequence ID" value="KAI8028048.1"/>
    <property type="molecule type" value="Genomic_DNA"/>
</dbReference>
<accession>A0ACC0ISI2</accession>
<sequence length="131" mass="15115">MRRGRRRMWWVVVVPCTSRKCLRTDSRKDIDEILKTKLATIKEEPEMCDDHQNQNRALSNHLHAVKKGKKMISSKIKIGRFFMPQFSVKDSYFLFMNGVAPKVARLGFLNLDVVFCVTVLDVSGLSHLACM</sequence>
<comment type="caution">
    <text evidence="1">The sequence shown here is derived from an EMBL/GenBank/DDBJ whole genome shotgun (WGS) entry which is preliminary data.</text>
</comment>
<reference evidence="1 2" key="1">
    <citation type="journal article" date="2022" name="Plant J.">
        <title>Chromosome-level genome of Camellia lanceoleosa provides a valuable resource for understanding genome evolution and self-incompatibility.</title>
        <authorList>
            <person name="Gong W."/>
            <person name="Xiao S."/>
            <person name="Wang L."/>
            <person name="Liao Z."/>
            <person name="Chang Y."/>
            <person name="Mo W."/>
            <person name="Hu G."/>
            <person name="Li W."/>
            <person name="Zhao G."/>
            <person name="Zhu H."/>
            <person name="Hu X."/>
            <person name="Ji K."/>
            <person name="Xiang X."/>
            <person name="Song Q."/>
            <person name="Yuan D."/>
            <person name="Jin S."/>
            <person name="Zhang L."/>
        </authorList>
    </citation>
    <scope>NUCLEOTIDE SEQUENCE [LARGE SCALE GENOMIC DNA]</scope>
    <source>
        <strain evidence="1">SQ_2022a</strain>
    </source>
</reference>
<dbReference type="Proteomes" id="UP001060215">
    <property type="component" value="Chromosome 3"/>
</dbReference>
<keyword evidence="2" id="KW-1185">Reference proteome</keyword>